<evidence type="ECO:0000313" key="2">
    <source>
        <dbReference type="Proteomes" id="UP001153334"/>
    </source>
</evidence>
<comment type="caution">
    <text evidence="1">The sequence shown here is derived from an EMBL/GenBank/DDBJ whole genome shotgun (WGS) entry which is preliminary data.</text>
</comment>
<keyword evidence="2" id="KW-1185">Reference proteome</keyword>
<sequence length="139" mass="15669">MRFLSIIAGVLAVANATPMHNATIPNDGTSPGFRVIPFSKIGCWEDKLNLGDVRIAKEKLIEWGREYPIPAGKWAGRHSHLAAVWICNCKHFYKDRVDAAEVNEAQALIRDYCGGPTASGWVWSRQWQKSWNFLSLGQW</sequence>
<reference evidence="1" key="1">
    <citation type="submission" date="2022-11" db="EMBL/GenBank/DDBJ databases">
        <title>Genome Sequence of Nemania bipapillata.</title>
        <authorList>
            <person name="Buettner E."/>
        </authorList>
    </citation>
    <scope>NUCLEOTIDE SEQUENCE</scope>
    <source>
        <strain evidence="1">CP14</strain>
    </source>
</reference>
<organism evidence="1 2">
    <name type="scientific">Nemania bipapillata</name>
    <dbReference type="NCBI Taxonomy" id="110536"/>
    <lineage>
        <taxon>Eukaryota</taxon>
        <taxon>Fungi</taxon>
        <taxon>Dikarya</taxon>
        <taxon>Ascomycota</taxon>
        <taxon>Pezizomycotina</taxon>
        <taxon>Sordariomycetes</taxon>
        <taxon>Xylariomycetidae</taxon>
        <taxon>Xylariales</taxon>
        <taxon>Xylariaceae</taxon>
        <taxon>Nemania</taxon>
    </lineage>
</organism>
<proteinExistence type="predicted"/>
<dbReference type="Proteomes" id="UP001153334">
    <property type="component" value="Unassembled WGS sequence"/>
</dbReference>
<evidence type="ECO:0000313" key="1">
    <source>
        <dbReference type="EMBL" id="KAJ8122522.1"/>
    </source>
</evidence>
<name>A0ACC2J546_9PEZI</name>
<accession>A0ACC2J546</accession>
<dbReference type="EMBL" id="JAPESX010000216">
    <property type="protein sequence ID" value="KAJ8122522.1"/>
    <property type="molecule type" value="Genomic_DNA"/>
</dbReference>
<gene>
    <name evidence="1" type="ORF">ONZ43_g1302</name>
</gene>
<protein>
    <submittedName>
        <fullName evidence="1">Uncharacterized protein</fullName>
    </submittedName>
</protein>